<feature type="transmembrane region" description="Helical" evidence="1">
    <location>
        <begin position="43"/>
        <end position="64"/>
    </location>
</feature>
<accession>A0A1B0BBC6</accession>
<dbReference type="AlphaFoldDB" id="A0A1B0BBC6"/>
<dbReference type="EnsemblMetazoa" id="GPPI024689-RA">
    <property type="protein sequence ID" value="GPPI024689-PA"/>
    <property type="gene ID" value="GPPI024689"/>
</dbReference>
<keyword evidence="3" id="KW-1185">Reference proteome</keyword>
<name>A0A1B0BBC6_9MUSC</name>
<dbReference type="Gene3D" id="1.20.1740.10">
    <property type="entry name" value="Amino acid/polyamine transporter I"/>
    <property type="match status" value="1"/>
</dbReference>
<proteinExistence type="predicted"/>
<keyword evidence="1" id="KW-0472">Membrane</keyword>
<keyword evidence="1" id="KW-1133">Transmembrane helix</keyword>
<feature type="transmembrane region" description="Helical" evidence="1">
    <location>
        <begin position="12"/>
        <end position="37"/>
    </location>
</feature>
<dbReference type="STRING" id="67801.A0A1B0BBC6"/>
<evidence type="ECO:0000313" key="2">
    <source>
        <dbReference type="EnsemblMetazoa" id="GPPI024689-PA"/>
    </source>
</evidence>
<reference evidence="3" key="1">
    <citation type="submission" date="2015-01" db="EMBL/GenBank/DDBJ databases">
        <authorList>
            <person name="Aksoy S."/>
            <person name="Warren W."/>
            <person name="Wilson R.K."/>
        </authorList>
    </citation>
    <scope>NUCLEOTIDE SEQUENCE [LARGE SCALE GENOMIC DNA]</scope>
    <source>
        <strain evidence="3">IAEA</strain>
    </source>
</reference>
<evidence type="ECO:0000313" key="3">
    <source>
        <dbReference type="Proteomes" id="UP000092460"/>
    </source>
</evidence>
<keyword evidence="1" id="KW-0812">Transmembrane</keyword>
<dbReference type="EMBL" id="JXJN01011406">
    <property type="status" value="NOT_ANNOTATED_CDS"/>
    <property type="molecule type" value="Genomic_DNA"/>
</dbReference>
<evidence type="ECO:0000256" key="1">
    <source>
        <dbReference type="SAM" id="Phobius"/>
    </source>
</evidence>
<dbReference type="Proteomes" id="UP000092460">
    <property type="component" value="Unassembled WGS sequence"/>
</dbReference>
<dbReference type="VEuPathDB" id="VectorBase:GPPI024689"/>
<sequence>MTYLVATSMLIVRLIGAAPFVKTSILILGIVTVVLLSTCISNFWPTCIAIGILTATFSTGVSYLSGSSRILEAISKDQVFASLGIELTGAPNFHPLFKYFTWHTCLFGLLGHVKVGDDDEENKRWLLYVDTASAKARTDKRLFSVDTTGGLGCSKLKR</sequence>
<reference evidence="2" key="2">
    <citation type="submission" date="2020-05" db="UniProtKB">
        <authorList>
            <consortium name="EnsemblMetazoa"/>
        </authorList>
    </citation>
    <scope>IDENTIFICATION</scope>
    <source>
        <strain evidence="2">IAEA</strain>
    </source>
</reference>
<protein>
    <submittedName>
        <fullName evidence="2">Uncharacterized protein</fullName>
    </submittedName>
</protein>
<organism evidence="2 3">
    <name type="scientific">Glossina palpalis gambiensis</name>
    <dbReference type="NCBI Taxonomy" id="67801"/>
    <lineage>
        <taxon>Eukaryota</taxon>
        <taxon>Metazoa</taxon>
        <taxon>Ecdysozoa</taxon>
        <taxon>Arthropoda</taxon>
        <taxon>Hexapoda</taxon>
        <taxon>Insecta</taxon>
        <taxon>Pterygota</taxon>
        <taxon>Neoptera</taxon>
        <taxon>Endopterygota</taxon>
        <taxon>Diptera</taxon>
        <taxon>Brachycera</taxon>
        <taxon>Muscomorpha</taxon>
        <taxon>Hippoboscoidea</taxon>
        <taxon>Glossinidae</taxon>
        <taxon>Glossina</taxon>
    </lineage>
</organism>